<name>H1LGV6_9LACO</name>
<dbReference type="HOGENOM" id="CLU_3185126_0_0_9"/>
<dbReference type="Proteomes" id="UP000005025">
    <property type="component" value="Unassembled WGS sequence"/>
</dbReference>
<reference evidence="1 2" key="1">
    <citation type="submission" date="2011-09" db="EMBL/GenBank/DDBJ databases">
        <authorList>
            <person name="Weinstock G."/>
            <person name="Sodergren E."/>
            <person name="Clifton S."/>
            <person name="Fulton L."/>
            <person name="Fulton B."/>
            <person name="Courtney L."/>
            <person name="Fronick C."/>
            <person name="Harrison M."/>
            <person name="Strong C."/>
            <person name="Farmer C."/>
            <person name="Delahaunty K."/>
            <person name="Markovic C."/>
            <person name="Hall O."/>
            <person name="Minx P."/>
            <person name="Tomlinson C."/>
            <person name="Mitreva M."/>
            <person name="Hou S."/>
            <person name="Chen J."/>
            <person name="Wollam A."/>
            <person name="Pepin K.H."/>
            <person name="Johnson M."/>
            <person name="Bhonagiri V."/>
            <person name="Zhang X."/>
            <person name="Suruliraj S."/>
            <person name="Warren W."/>
            <person name="Chinwalla A."/>
            <person name="Mardis E.R."/>
            <person name="Wilson R.K."/>
        </authorList>
    </citation>
    <scope>NUCLEOTIDE SEQUENCE [LARGE SCALE GENOMIC DNA]</scope>
    <source>
        <strain evidence="1 2">F0435</strain>
    </source>
</reference>
<proteinExistence type="predicted"/>
<protein>
    <submittedName>
        <fullName evidence="1">Uncharacterized protein</fullName>
    </submittedName>
</protein>
<dbReference type="AlphaFoldDB" id="H1LGV6"/>
<dbReference type="EMBL" id="AGRJ01000160">
    <property type="protein sequence ID" value="EHO50736.1"/>
    <property type="molecule type" value="Genomic_DNA"/>
</dbReference>
<dbReference type="STRING" id="797516.HMPREF9104_01835"/>
<dbReference type="PATRIC" id="fig|797516.3.peg.1647"/>
<evidence type="ECO:0000313" key="2">
    <source>
        <dbReference type="Proteomes" id="UP000005025"/>
    </source>
</evidence>
<gene>
    <name evidence="1" type="ORF">HMPREF9104_01835</name>
</gene>
<organism evidence="1 2">
    <name type="scientific">Lentilactobacillus kisonensis F0435</name>
    <dbReference type="NCBI Taxonomy" id="797516"/>
    <lineage>
        <taxon>Bacteria</taxon>
        <taxon>Bacillati</taxon>
        <taxon>Bacillota</taxon>
        <taxon>Bacilli</taxon>
        <taxon>Lactobacillales</taxon>
        <taxon>Lactobacillaceae</taxon>
        <taxon>Lentilactobacillus</taxon>
    </lineage>
</organism>
<evidence type="ECO:0000313" key="1">
    <source>
        <dbReference type="EMBL" id="EHO50736.1"/>
    </source>
</evidence>
<comment type="caution">
    <text evidence="1">The sequence shown here is derived from an EMBL/GenBank/DDBJ whole genome shotgun (WGS) entry which is preliminary data.</text>
</comment>
<sequence length="46" mass="5756">MGKYRYELRYFDLRNENSNTRGWYTLGPIQYVNHNKIKIGSYLYRY</sequence>
<accession>H1LGV6</accession>